<dbReference type="InterPro" id="IPR003593">
    <property type="entry name" value="AAA+_ATPase"/>
</dbReference>
<dbReference type="EMBL" id="QZKU01000013">
    <property type="protein sequence ID" value="RJP26084.1"/>
    <property type="molecule type" value="Genomic_DNA"/>
</dbReference>
<organism evidence="5 6">
    <name type="scientific">Abyssobacteria bacterium (strain SURF_5)</name>
    <dbReference type="NCBI Taxonomy" id="2093360"/>
    <lineage>
        <taxon>Bacteria</taxon>
        <taxon>Pseudomonadati</taxon>
        <taxon>Candidatus Hydrogenedentota</taxon>
        <taxon>Candidatus Abyssobacteria</taxon>
    </lineage>
</organism>
<dbReference type="GO" id="GO:0005524">
    <property type="term" value="F:ATP binding"/>
    <property type="evidence" value="ECO:0007669"/>
    <property type="project" value="UniProtKB-KW"/>
</dbReference>
<evidence type="ECO:0000256" key="2">
    <source>
        <dbReference type="ARBA" id="ARBA00022741"/>
    </source>
</evidence>
<comment type="caution">
    <text evidence="5">The sequence shown here is derived from an EMBL/GenBank/DDBJ whole genome shotgun (WGS) entry which is preliminary data.</text>
</comment>
<dbReference type="PANTHER" id="PTHR42781">
    <property type="entry name" value="SPERMIDINE/PUTRESCINE IMPORT ATP-BINDING PROTEIN POTA"/>
    <property type="match status" value="1"/>
</dbReference>
<gene>
    <name evidence="5" type="ORF">C4520_01260</name>
</gene>
<dbReference type="InterPro" id="IPR017871">
    <property type="entry name" value="ABC_transporter-like_CS"/>
</dbReference>
<dbReference type="Pfam" id="PF00005">
    <property type="entry name" value="ABC_tran"/>
    <property type="match status" value="1"/>
</dbReference>
<evidence type="ECO:0000313" key="5">
    <source>
        <dbReference type="EMBL" id="RJP26084.1"/>
    </source>
</evidence>
<dbReference type="InterPro" id="IPR027417">
    <property type="entry name" value="P-loop_NTPase"/>
</dbReference>
<proteinExistence type="predicted"/>
<dbReference type="Gene3D" id="2.40.50.100">
    <property type="match status" value="1"/>
</dbReference>
<dbReference type="SUPFAM" id="SSF50331">
    <property type="entry name" value="MOP-like"/>
    <property type="match status" value="1"/>
</dbReference>
<dbReference type="InterPro" id="IPR003439">
    <property type="entry name" value="ABC_transporter-like_ATP-bd"/>
</dbReference>
<keyword evidence="1" id="KW-0813">Transport</keyword>
<dbReference type="Gene3D" id="3.40.50.300">
    <property type="entry name" value="P-loop containing nucleotide triphosphate hydrolases"/>
    <property type="match status" value="1"/>
</dbReference>
<accession>A0A3A4PDN2</accession>
<evidence type="ECO:0000256" key="1">
    <source>
        <dbReference type="ARBA" id="ARBA00022448"/>
    </source>
</evidence>
<evidence type="ECO:0000256" key="3">
    <source>
        <dbReference type="ARBA" id="ARBA00022840"/>
    </source>
</evidence>
<evidence type="ECO:0000313" key="6">
    <source>
        <dbReference type="Proteomes" id="UP000265882"/>
    </source>
</evidence>
<dbReference type="PROSITE" id="PS00211">
    <property type="entry name" value="ABC_TRANSPORTER_1"/>
    <property type="match status" value="1"/>
</dbReference>
<keyword evidence="2" id="KW-0547">Nucleotide-binding</keyword>
<dbReference type="InterPro" id="IPR008995">
    <property type="entry name" value="Mo/tungstate-bd_C_term_dom"/>
</dbReference>
<dbReference type="PROSITE" id="PS50893">
    <property type="entry name" value="ABC_TRANSPORTER_2"/>
    <property type="match status" value="1"/>
</dbReference>
<protein>
    <submittedName>
        <fullName evidence="5">ATP-binding cassette domain-containing protein</fullName>
    </submittedName>
</protein>
<reference evidence="5 6" key="1">
    <citation type="journal article" date="2017" name="ISME J.">
        <title>Energy and carbon metabolisms in a deep terrestrial subsurface fluid microbial community.</title>
        <authorList>
            <person name="Momper L."/>
            <person name="Jungbluth S.P."/>
            <person name="Lee M.D."/>
            <person name="Amend J.P."/>
        </authorList>
    </citation>
    <scope>NUCLEOTIDE SEQUENCE [LARGE SCALE GENOMIC DNA]</scope>
    <source>
        <strain evidence="5">SURF_5</strain>
    </source>
</reference>
<dbReference type="SUPFAM" id="SSF52540">
    <property type="entry name" value="P-loop containing nucleoside triphosphate hydrolases"/>
    <property type="match status" value="1"/>
</dbReference>
<dbReference type="Proteomes" id="UP000265882">
    <property type="component" value="Unassembled WGS sequence"/>
</dbReference>
<dbReference type="SMART" id="SM00382">
    <property type="entry name" value="AAA"/>
    <property type="match status" value="1"/>
</dbReference>
<sequence>MTRQIIYQLENVTRSYGGTIALAIPELRFYQGETCALVGPNGSGKTTLLRLLALIDRPTSGRLLFDSVPLWNGSGRHIQFSRRITMVSNPPYLFNRSVAYNIGYGLRVRGASRKHVREKIQEVLNLAGLEGFERREARKLSSGEQQRVALGRALALEPDVLLLDEPTASIDREHTKEIESFIEKVGAQKSMTIVFSTHNQHQADSLAQRVIPLYEGRVEDFIYENLYAGVIVDDKGTHRITLNSTTGFEVSASALGVAQVSIDPRDIIISRQALNSPGANCLPAKLTGMSMHDSSVKLLLDAGVPLTVILSHELHRQFGPKLGENLYCIFDATAVRIIKNDKNA</sequence>
<keyword evidence="3 5" id="KW-0067">ATP-binding</keyword>
<evidence type="ECO:0000259" key="4">
    <source>
        <dbReference type="PROSITE" id="PS50893"/>
    </source>
</evidence>
<dbReference type="GO" id="GO:0016887">
    <property type="term" value="F:ATP hydrolysis activity"/>
    <property type="evidence" value="ECO:0007669"/>
    <property type="project" value="InterPro"/>
</dbReference>
<dbReference type="InterPro" id="IPR050093">
    <property type="entry name" value="ABC_SmlMolc_Importer"/>
</dbReference>
<dbReference type="AlphaFoldDB" id="A0A3A4PDN2"/>
<feature type="domain" description="ABC transporter" evidence="4">
    <location>
        <begin position="7"/>
        <end position="240"/>
    </location>
</feature>
<name>A0A3A4PDN2_ABYX5</name>
<dbReference type="PANTHER" id="PTHR42781:SF4">
    <property type="entry name" value="SPERMIDINE_PUTRESCINE IMPORT ATP-BINDING PROTEIN POTA"/>
    <property type="match status" value="1"/>
</dbReference>